<gene>
    <name evidence="2" type="ORF">VM95_37955</name>
</gene>
<feature type="non-terminal residue" evidence="2">
    <location>
        <position position="1"/>
    </location>
</feature>
<evidence type="ECO:0000313" key="3">
    <source>
        <dbReference type="Proteomes" id="UP000033699"/>
    </source>
</evidence>
<dbReference type="EMBL" id="JZKH01000306">
    <property type="protein sequence ID" value="KJS57721.1"/>
    <property type="molecule type" value="Genomic_DNA"/>
</dbReference>
<organism evidence="2 3">
    <name type="scientific">Streptomyces rubellomurinus (strain ATCC 31215)</name>
    <dbReference type="NCBI Taxonomy" id="359131"/>
    <lineage>
        <taxon>Bacteria</taxon>
        <taxon>Bacillati</taxon>
        <taxon>Actinomycetota</taxon>
        <taxon>Actinomycetes</taxon>
        <taxon>Kitasatosporales</taxon>
        <taxon>Streptomycetaceae</taxon>
        <taxon>Streptomyces</taxon>
    </lineage>
</organism>
<evidence type="ECO:0000313" key="2">
    <source>
        <dbReference type="EMBL" id="KJS57721.1"/>
    </source>
</evidence>
<dbReference type="AlphaFoldDB" id="A0A0F2T5K2"/>
<keyword evidence="3" id="KW-1185">Reference proteome</keyword>
<dbReference type="PATRIC" id="fig|359131.3.peg.4016"/>
<evidence type="ECO:0000256" key="1">
    <source>
        <dbReference type="SAM" id="MobiDB-lite"/>
    </source>
</evidence>
<reference evidence="2 3" key="1">
    <citation type="submission" date="2015-02" db="EMBL/GenBank/DDBJ databases">
        <authorList>
            <person name="Ju K.-S."/>
            <person name="Doroghazi J.R."/>
            <person name="Metcalf W."/>
        </authorList>
    </citation>
    <scope>NUCLEOTIDE SEQUENCE [LARGE SCALE GENOMIC DNA]</scope>
    <source>
        <strain evidence="2 3">ATCC 31215</strain>
    </source>
</reference>
<comment type="caution">
    <text evidence="2">The sequence shown here is derived from an EMBL/GenBank/DDBJ whole genome shotgun (WGS) entry which is preliminary data.</text>
</comment>
<feature type="non-terminal residue" evidence="2">
    <location>
        <position position="182"/>
    </location>
</feature>
<dbReference type="Proteomes" id="UP000033699">
    <property type="component" value="Unassembled WGS sequence"/>
</dbReference>
<sequence>GGSGAVKASFTGAASPASVTDTSGGGSTVLAAAPSPSGPLGNYTATSLSPSSAWSSGSNTGGFSYSYPISVPPSLGGAAPSVALSYSSAEVDGKTSASNAQPSWVGDGWGYEPGFIERGYRSCDKDGITGSGDVCWAGQSATIAFGGRSGPIVRDDASGVWHLVNDDGTKVEQLTGAPKGAG</sequence>
<feature type="compositionally biased region" description="Low complexity" evidence="1">
    <location>
        <begin position="47"/>
        <end position="58"/>
    </location>
</feature>
<name>A0A0F2T5K2_STRR3</name>
<protein>
    <submittedName>
        <fullName evidence="2">Uncharacterized protein</fullName>
    </submittedName>
</protein>
<feature type="region of interest" description="Disordered" evidence="1">
    <location>
        <begin position="1"/>
        <end position="58"/>
    </location>
</feature>
<accession>A0A0F2T5K2</accession>
<proteinExistence type="predicted"/>